<proteinExistence type="inferred from homology"/>
<sequence length="382" mass="41732">MDPADLASLSPEEQKTFMAALLNGPALDAPPGVVPNFEQPGGSHALGYGIILLGSILAGLAVLVRISSRVLIRKFHFEDALLLSALGLFAGHSYVLYESAIYPGMKVHQWNVLLKNMFPILRGIHLGSIFYGLVIMLLKTAILLDWLKIFVPSGQRNAMFWISHIMIWANVLFYGVGTLVEIFQCNPRSKIWNPFVEGTCPIDMRSHNMAAGVVNLVSDVIILGLPQLVIWKLQMSRASKIGLSLLFAIGTFACASAAVRFYYVYRLLHTTDQLYVASIAGLWGVGEMTAGFLIMGIPSLPKVFKSLPFSGSVVSLLRQLTRPGSSGEGQSNSRRGLPSWYKAPPEKKRRAQFEVSELNEHDLLSHQETSGTKESSGSGGTA</sequence>
<keyword evidence="4 7" id="KW-0472">Membrane</keyword>
<evidence type="ECO:0000256" key="5">
    <source>
        <dbReference type="ARBA" id="ARBA00038359"/>
    </source>
</evidence>
<feature type="transmembrane region" description="Helical" evidence="7">
    <location>
        <begin position="117"/>
        <end position="138"/>
    </location>
</feature>
<dbReference type="PANTHER" id="PTHR33048">
    <property type="entry name" value="PTH11-LIKE INTEGRAL MEMBRANE PROTEIN (AFU_ORTHOLOGUE AFUA_5G11245)"/>
    <property type="match status" value="1"/>
</dbReference>
<keyword evidence="2 7" id="KW-0812">Transmembrane</keyword>
<feature type="compositionally biased region" description="Polar residues" evidence="6">
    <location>
        <begin position="322"/>
        <end position="334"/>
    </location>
</feature>
<dbReference type="OrthoDB" id="4682787at2759"/>
<feature type="domain" description="Rhodopsin" evidence="8">
    <location>
        <begin position="64"/>
        <end position="305"/>
    </location>
</feature>
<dbReference type="InterPro" id="IPR052337">
    <property type="entry name" value="SAT4-like"/>
</dbReference>
<organism evidence="9 10">
    <name type="scientific">Ophiobolus disseminans</name>
    <dbReference type="NCBI Taxonomy" id="1469910"/>
    <lineage>
        <taxon>Eukaryota</taxon>
        <taxon>Fungi</taxon>
        <taxon>Dikarya</taxon>
        <taxon>Ascomycota</taxon>
        <taxon>Pezizomycotina</taxon>
        <taxon>Dothideomycetes</taxon>
        <taxon>Pleosporomycetidae</taxon>
        <taxon>Pleosporales</taxon>
        <taxon>Pleosporineae</taxon>
        <taxon>Phaeosphaeriaceae</taxon>
        <taxon>Ophiobolus</taxon>
    </lineage>
</organism>
<dbReference type="EMBL" id="MU006221">
    <property type="protein sequence ID" value="KAF2829295.1"/>
    <property type="molecule type" value="Genomic_DNA"/>
</dbReference>
<evidence type="ECO:0000256" key="7">
    <source>
        <dbReference type="SAM" id="Phobius"/>
    </source>
</evidence>
<dbReference type="Pfam" id="PF20684">
    <property type="entry name" value="Fung_rhodopsin"/>
    <property type="match status" value="1"/>
</dbReference>
<dbReference type="GO" id="GO:0016020">
    <property type="term" value="C:membrane"/>
    <property type="evidence" value="ECO:0007669"/>
    <property type="project" value="UniProtKB-SubCell"/>
</dbReference>
<feature type="transmembrane region" description="Helical" evidence="7">
    <location>
        <begin position="209"/>
        <end position="231"/>
    </location>
</feature>
<name>A0A6A7A9K3_9PLEO</name>
<gene>
    <name evidence="9" type="ORF">CC86DRAFT_453943</name>
</gene>
<feature type="region of interest" description="Disordered" evidence="6">
    <location>
        <begin position="322"/>
        <end position="382"/>
    </location>
</feature>
<accession>A0A6A7A9K3</accession>
<keyword evidence="10" id="KW-1185">Reference proteome</keyword>
<evidence type="ECO:0000259" key="8">
    <source>
        <dbReference type="Pfam" id="PF20684"/>
    </source>
</evidence>
<protein>
    <recommendedName>
        <fullName evidence="8">Rhodopsin domain-containing protein</fullName>
    </recommendedName>
</protein>
<feature type="transmembrane region" description="Helical" evidence="7">
    <location>
        <begin position="158"/>
        <end position="180"/>
    </location>
</feature>
<feature type="transmembrane region" description="Helical" evidence="7">
    <location>
        <begin position="243"/>
        <end position="263"/>
    </location>
</feature>
<dbReference type="AlphaFoldDB" id="A0A6A7A9K3"/>
<evidence type="ECO:0000313" key="9">
    <source>
        <dbReference type="EMBL" id="KAF2829295.1"/>
    </source>
</evidence>
<evidence type="ECO:0000256" key="3">
    <source>
        <dbReference type="ARBA" id="ARBA00022989"/>
    </source>
</evidence>
<reference evidence="9" key="1">
    <citation type="journal article" date="2020" name="Stud. Mycol.">
        <title>101 Dothideomycetes genomes: a test case for predicting lifestyles and emergence of pathogens.</title>
        <authorList>
            <person name="Haridas S."/>
            <person name="Albert R."/>
            <person name="Binder M."/>
            <person name="Bloem J."/>
            <person name="Labutti K."/>
            <person name="Salamov A."/>
            <person name="Andreopoulos B."/>
            <person name="Baker S."/>
            <person name="Barry K."/>
            <person name="Bills G."/>
            <person name="Bluhm B."/>
            <person name="Cannon C."/>
            <person name="Castanera R."/>
            <person name="Culley D."/>
            <person name="Daum C."/>
            <person name="Ezra D."/>
            <person name="Gonzalez J."/>
            <person name="Henrissat B."/>
            <person name="Kuo A."/>
            <person name="Liang C."/>
            <person name="Lipzen A."/>
            <person name="Lutzoni F."/>
            <person name="Magnuson J."/>
            <person name="Mondo S."/>
            <person name="Nolan M."/>
            <person name="Ohm R."/>
            <person name="Pangilinan J."/>
            <person name="Park H.-J."/>
            <person name="Ramirez L."/>
            <person name="Alfaro M."/>
            <person name="Sun H."/>
            <person name="Tritt A."/>
            <person name="Yoshinaga Y."/>
            <person name="Zwiers L.-H."/>
            <person name="Turgeon B."/>
            <person name="Goodwin S."/>
            <person name="Spatafora J."/>
            <person name="Crous P."/>
            <person name="Grigoriev I."/>
        </authorList>
    </citation>
    <scope>NUCLEOTIDE SEQUENCE</scope>
    <source>
        <strain evidence="9">CBS 113818</strain>
    </source>
</reference>
<evidence type="ECO:0000313" key="10">
    <source>
        <dbReference type="Proteomes" id="UP000799424"/>
    </source>
</evidence>
<dbReference type="InterPro" id="IPR049326">
    <property type="entry name" value="Rhodopsin_dom_fungi"/>
</dbReference>
<comment type="similarity">
    <text evidence="5">Belongs to the SAT4 family.</text>
</comment>
<comment type="subcellular location">
    <subcellularLocation>
        <location evidence="1">Membrane</location>
        <topology evidence="1">Multi-pass membrane protein</topology>
    </subcellularLocation>
</comment>
<dbReference type="PANTHER" id="PTHR33048:SF47">
    <property type="entry name" value="INTEGRAL MEMBRANE PROTEIN-RELATED"/>
    <property type="match status" value="1"/>
</dbReference>
<evidence type="ECO:0000256" key="2">
    <source>
        <dbReference type="ARBA" id="ARBA00022692"/>
    </source>
</evidence>
<keyword evidence="3 7" id="KW-1133">Transmembrane helix</keyword>
<dbReference type="Proteomes" id="UP000799424">
    <property type="component" value="Unassembled WGS sequence"/>
</dbReference>
<evidence type="ECO:0000256" key="1">
    <source>
        <dbReference type="ARBA" id="ARBA00004141"/>
    </source>
</evidence>
<feature type="transmembrane region" description="Helical" evidence="7">
    <location>
        <begin position="45"/>
        <end position="68"/>
    </location>
</feature>
<evidence type="ECO:0000256" key="6">
    <source>
        <dbReference type="SAM" id="MobiDB-lite"/>
    </source>
</evidence>
<evidence type="ECO:0000256" key="4">
    <source>
        <dbReference type="ARBA" id="ARBA00023136"/>
    </source>
</evidence>
<feature type="transmembrane region" description="Helical" evidence="7">
    <location>
        <begin position="275"/>
        <end position="297"/>
    </location>
</feature>